<comment type="caution">
    <text evidence="3">The sequence shown here is derived from an EMBL/GenBank/DDBJ whole genome shotgun (WGS) entry which is preliminary data.</text>
</comment>
<dbReference type="Gene3D" id="3.40.50.2020">
    <property type="match status" value="1"/>
</dbReference>
<feature type="compositionally biased region" description="Polar residues" evidence="2">
    <location>
        <begin position="211"/>
        <end position="223"/>
    </location>
</feature>
<dbReference type="SUPFAM" id="SSF53271">
    <property type="entry name" value="PRTase-like"/>
    <property type="match status" value="1"/>
</dbReference>
<dbReference type="InterPro" id="IPR029057">
    <property type="entry name" value="PRTase-like"/>
</dbReference>
<evidence type="ECO:0000256" key="1">
    <source>
        <dbReference type="ARBA" id="ARBA00008007"/>
    </source>
</evidence>
<keyword evidence="3" id="KW-0808">Transferase</keyword>
<evidence type="ECO:0000256" key="2">
    <source>
        <dbReference type="SAM" id="MobiDB-lite"/>
    </source>
</evidence>
<comment type="similarity">
    <text evidence="1">Belongs to the ComF/GntX family.</text>
</comment>
<accession>M5TTK4</accession>
<dbReference type="AlphaFoldDB" id="M5TTK4"/>
<feature type="compositionally biased region" description="Acidic residues" evidence="2">
    <location>
        <begin position="125"/>
        <end position="136"/>
    </location>
</feature>
<keyword evidence="4" id="KW-1185">Reference proteome</keyword>
<dbReference type="EMBL" id="ANOH01000428">
    <property type="protein sequence ID" value="EMI52522.1"/>
    <property type="molecule type" value="Genomic_DNA"/>
</dbReference>
<dbReference type="Proteomes" id="UP000011885">
    <property type="component" value="Unassembled WGS sequence"/>
</dbReference>
<proteinExistence type="inferred from homology"/>
<name>M5TTK4_9BACT</name>
<organism evidence="3 4">
    <name type="scientific">Rhodopirellula sallentina SM41</name>
    <dbReference type="NCBI Taxonomy" id="1263870"/>
    <lineage>
        <taxon>Bacteria</taxon>
        <taxon>Pseudomonadati</taxon>
        <taxon>Planctomycetota</taxon>
        <taxon>Planctomycetia</taxon>
        <taxon>Pirellulales</taxon>
        <taxon>Pirellulaceae</taxon>
        <taxon>Rhodopirellula</taxon>
    </lineage>
</organism>
<protein>
    <submittedName>
        <fullName evidence="3">Phosphoribosyl transferase</fullName>
    </submittedName>
</protein>
<dbReference type="CDD" id="cd06223">
    <property type="entry name" value="PRTases_typeI"/>
    <property type="match status" value="1"/>
</dbReference>
<evidence type="ECO:0000313" key="3">
    <source>
        <dbReference type="EMBL" id="EMI52522.1"/>
    </source>
</evidence>
<evidence type="ECO:0000313" key="4">
    <source>
        <dbReference type="Proteomes" id="UP000011885"/>
    </source>
</evidence>
<dbReference type="GO" id="GO:0016740">
    <property type="term" value="F:transferase activity"/>
    <property type="evidence" value="ECO:0007669"/>
    <property type="project" value="UniProtKB-KW"/>
</dbReference>
<sequence length="368" mass="39938">MPTDAGERLRLNHQSSTVARLAHRSRQSVLQAWESVAPLVFPPVCVLCGAATDMVETGAERGTGAGRAVPPRQYRTFCRVCEASLIQSAPMMQTACGKCGWPRAARTPRVPSADRIDRDLGLPTELEDSPDLEAAPDDAPCARCKNAKRAHRFQRITPLYRYHDVARDAVVAAKYPHNSVVARDLASRLAARCLSRWPELEEKPESPGKNPEQTENPAPTSAGSMVRSLAREAGRIVLSGNRLPPRGVPVVTSVPSPWLRQVRRGGSGTRILAEYTASFWGLPYAALLRACRSISKQALLDDEERRANVRGAFRVRARARKLIAGREIVLVDDVMTTGATADEIAGVLLEAGAGKVSLAVVAMALRDD</sequence>
<feature type="region of interest" description="Disordered" evidence="2">
    <location>
        <begin position="199"/>
        <end position="225"/>
    </location>
</feature>
<dbReference type="InterPro" id="IPR051910">
    <property type="entry name" value="ComF/GntX_DNA_util-trans"/>
</dbReference>
<gene>
    <name evidence="3" type="ORF">RSSM_06077</name>
</gene>
<reference evidence="3 4" key="1">
    <citation type="journal article" date="2013" name="Mar. Genomics">
        <title>Expression of sulfatases in Rhodopirellula baltica and the diversity of sulfatases in the genus Rhodopirellula.</title>
        <authorList>
            <person name="Wegner C.E."/>
            <person name="Richter-Heitmann T."/>
            <person name="Klindworth A."/>
            <person name="Klockow C."/>
            <person name="Richter M."/>
            <person name="Achstetter T."/>
            <person name="Glockner F.O."/>
            <person name="Harder J."/>
        </authorList>
    </citation>
    <scope>NUCLEOTIDE SEQUENCE [LARGE SCALE GENOMIC DNA]</scope>
    <source>
        <strain evidence="3 4">SM41</strain>
    </source>
</reference>
<dbReference type="PANTHER" id="PTHR47505:SF1">
    <property type="entry name" value="DNA UTILIZATION PROTEIN YHGH"/>
    <property type="match status" value="1"/>
</dbReference>
<feature type="region of interest" description="Disordered" evidence="2">
    <location>
        <begin position="105"/>
        <end position="137"/>
    </location>
</feature>
<dbReference type="InterPro" id="IPR000836">
    <property type="entry name" value="PRTase_dom"/>
</dbReference>
<dbReference type="PANTHER" id="PTHR47505">
    <property type="entry name" value="DNA UTILIZATION PROTEIN YHGH"/>
    <property type="match status" value="1"/>
</dbReference>
<dbReference type="PATRIC" id="fig|1263870.3.peg.6436"/>